<evidence type="ECO:0000259" key="2">
    <source>
        <dbReference type="Pfam" id="PF26130"/>
    </source>
</evidence>
<sequence>MVMCLIAKMSLFNITFHHEGNFVHDKFMFYRGGNDTIVNSQDSNRWSYFEFVSLVRDRGYDEFRLWSKIPGLDEGYFHFVDDKQVEEIVTHCLDNNARANKDKKNTKSSSKVNLFVHAKLLGSSSKSNPTNISRQEDDYDSKELDRSDPDDSGTGKLSKYEKFRGDLMNKDFQFKLGIIMGKAWRAKRSADEIIEEDAKRQYSMLWSYAVELKKHYAGNTIKVDVERPFPTIPPRFSRVGAGGADSYKTEGLEGPGTLTSSDSGVELGLKLKLGDNSGSREGTLIGVLGRLGPRIKHSGSDSDSDSKSLMFSP</sequence>
<dbReference type="Proteomes" id="UP001058974">
    <property type="component" value="Chromosome 4"/>
</dbReference>
<reference evidence="3 4" key="1">
    <citation type="journal article" date="2022" name="Nat. Genet.">
        <title>Improved pea reference genome and pan-genome highlight genomic features and evolutionary characteristics.</title>
        <authorList>
            <person name="Yang T."/>
            <person name="Liu R."/>
            <person name="Luo Y."/>
            <person name="Hu S."/>
            <person name="Wang D."/>
            <person name="Wang C."/>
            <person name="Pandey M.K."/>
            <person name="Ge S."/>
            <person name="Xu Q."/>
            <person name="Li N."/>
            <person name="Li G."/>
            <person name="Huang Y."/>
            <person name="Saxena R.K."/>
            <person name="Ji Y."/>
            <person name="Li M."/>
            <person name="Yan X."/>
            <person name="He Y."/>
            <person name="Liu Y."/>
            <person name="Wang X."/>
            <person name="Xiang C."/>
            <person name="Varshney R.K."/>
            <person name="Ding H."/>
            <person name="Gao S."/>
            <person name="Zong X."/>
        </authorList>
    </citation>
    <scope>NUCLEOTIDE SEQUENCE [LARGE SCALE GENOMIC DNA]</scope>
    <source>
        <strain evidence="3 4">cv. Zhongwan 6</strain>
    </source>
</reference>
<dbReference type="AlphaFoldDB" id="A0A9D5ANZ2"/>
<dbReference type="Gramene" id="Psat04G0117000-T1">
    <property type="protein sequence ID" value="KAI5416018.1"/>
    <property type="gene ID" value="KIW84_041170"/>
</dbReference>
<proteinExistence type="predicted"/>
<comment type="caution">
    <text evidence="3">The sequence shown here is derived from an EMBL/GenBank/DDBJ whole genome shotgun (WGS) entry which is preliminary data.</text>
</comment>
<dbReference type="EMBL" id="JAMSHJ010000004">
    <property type="protein sequence ID" value="KAI5416018.1"/>
    <property type="molecule type" value="Genomic_DNA"/>
</dbReference>
<feature type="region of interest" description="Disordered" evidence="1">
    <location>
        <begin position="125"/>
        <end position="157"/>
    </location>
</feature>
<organism evidence="3 4">
    <name type="scientific">Pisum sativum</name>
    <name type="common">Garden pea</name>
    <name type="synonym">Lathyrus oleraceus</name>
    <dbReference type="NCBI Taxonomy" id="3888"/>
    <lineage>
        <taxon>Eukaryota</taxon>
        <taxon>Viridiplantae</taxon>
        <taxon>Streptophyta</taxon>
        <taxon>Embryophyta</taxon>
        <taxon>Tracheophyta</taxon>
        <taxon>Spermatophyta</taxon>
        <taxon>Magnoliopsida</taxon>
        <taxon>eudicotyledons</taxon>
        <taxon>Gunneridae</taxon>
        <taxon>Pentapetalae</taxon>
        <taxon>rosids</taxon>
        <taxon>fabids</taxon>
        <taxon>Fabales</taxon>
        <taxon>Fabaceae</taxon>
        <taxon>Papilionoideae</taxon>
        <taxon>50 kb inversion clade</taxon>
        <taxon>NPAAA clade</taxon>
        <taxon>Hologalegina</taxon>
        <taxon>IRL clade</taxon>
        <taxon>Fabeae</taxon>
        <taxon>Lathyrus</taxon>
    </lineage>
</organism>
<feature type="domain" description="PB1-like" evidence="2">
    <location>
        <begin position="11"/>
        <end position="98"/>
    </location>
</feature>
<evidence type="ECO:0000256" key="1">
    <source>
        <dbReference type="SAM" id="MobiDB-lite"/>
    </source>
</evidence>
<name>A0A9D5ANZ2_PEA</name>
<evidence type="ECO:0000313" key="3">
    <source>
        <dbReference type="EMBL" id="KAI5416018.1"/>
    </source>
</evidence>
<gene>
    <name evidence="3" type="ORF">KIW84_041170</name>
</gene>
<keyword evidence="4" id="KW-1185">Reference proteome</keyword>
<dbReference type="Pfam" id="PF26130">
    <property type="entry name" value="PB1-like"/>
    <property type="match status" value="1"/>
</dbReference>
<protein>
    <recommendedName>
        <fullName evidence="2">PB1-like domain-containing protein</fullName>
    </recommendedName>
</protein>
<feature type="region of interest" description="Disordered" evidence="1">
    <location>
        <begin position="292"/>
        <end position="313"/>
    </location>
</feature>
<accession>A0A9D5ANZ2</accession>
<dbReference type="InterPro" id="IPR058594">
    <property type="entry name" value="PB1-like_dom_pln"/>
</dbReference>
<evidence type="ECO:0000313" key="4">
    <source>
        <dbReference type="Proteomes" id="UP001058974"/>
    </source>
</evidence>